<name>A0ACB0F3R1_RANTA</name>
<accession>A0ACB0F3R1</accession>
<reference evidence="1" key="1">
    <citation type="submission" date="2023-05" db="EMBL/GenBank/DDBJ databases">
        <authorList>
            <consortium name="ELIXIR-Norway"/>
        </authorList>
    </citation>
    <scope>NUCLEOTIDE SEQUENCE</scope>
</reference>
<evidence type="ECO:0000313" key="2">
    <source>
        <dbReference type="Proteomes" id="UP001162501"/>
    </source>
</evidence>
<evidence type="ECO:0000313" key="1">
    <source>
        <dbReference type="EMBL" id="CAI9707580.1"/>
    </source>
</evidence>
<proteinExistence type="predicted"/>
<protein>
    <submittedName>
        <fullName evidence="1">Uncharacterized protein</fullName>
    </submittedName>
</protein>
<dbReference type="EMBL" id="OX596114">
    <property type="protein sequence ID" value="CAI9707580.1"/>
    <property type="molecule type" value="Genomic_DNA"/>
</dbReference>
<organism evidence="1 2">
    <name type="scientific">Rangifer tarandus platyrhynchus</name>
    <name type="common">Svalbard reindeer</name>
    <dbReference type="NCBI Taxonomy" id="3082113"/>
    <lineage>
        <taxon>Eukaryota</taxon>
        <taxon>Metazoa</taxon>
        <taxon>Chordata</taxon>
        <taxon>Craniata</taxon>
        <taxon>Vertebrata</taxon>
        <taxon>Euteleostomi</taxon>
        <taxon>Mammalia</taxon>
        <taxon>Eutheria</taxon>
        <taxon>Laurasiatheria</taxon>
        <taxon>Artiodactyla</taxon>
        <taxon>Ruminantia</taxon>
        <taxon>Pecora</taxon>
        <taxon>Cervidae</taxon>
        <taxon>Odocoileinae</taxon>
        <taxon>Rangifer</taxon>
    </lineage>
</organism>
<dbReference type="Proteomes" id="UP001162501">
    <property type="component" value="Chromosome 30"/>
</dbReference>
<gene>
    <name evidence="1" type="ORF">MRATA1EN3_LOCUS18793</name>
</gene>
<sequence>MSGDVQPVGLCWSWVGCSDPQPLRAAQWAVPRKRRGGTVNSRQAQKRTRETTSPPEMALEAEPIELVESAGDEIVDLTCESLEPVVVDLTHNDSVVVKRRRPRRNGRRLRQDHADSCVVSSDEEELARDKDVYVTTHSPRSAREEAAVGLRPSGTVSCPICMDGYSEIVQNGRLIVSTECGHVFCSQCLRDSLKNANTCPTCRKKMSHKRYHPIYI</sequence>